<sequence length="92" mass="10353">MAHFQGQMIPGVGKPPILPIFVCNTPSFLMIRNSNLWSQFALTAKMTHFQGQTIPGAGKPGILSIFVCYSSPYFLVIRNFKVIFVEIFMDVR</sequence>
<proteinExistence type="predicted"/>
<evidence type="ECO:0000313" key="2">
    <source>
        <dbReference type="Proteomes" id="UP000824120"/>
    </source>
</evidence>
<reference evidence="1 2" key="1">
    <citation type="submission" date="2020-09" db="EMBL/GenBank/DDBJ databases">
        <title>De no assembly of potato wild relative species, Solanum commersonii.</title>
        <authorList>
            <person name="Cho K."/>
        </authorList>
    </citation>
    <scope>NUCLEOTIDE SEQUENCE [LARGE SCALE GENOMIC DNA]</scope>
    <source>
        <strain evidence="1">LZ3.2</strain>
        <tissue evidence="1">Leaf</tissue>
    </source>
</reference>
<dbReference type="Proteomes" id="UP000824120">
    <property type="component" value="Chromosome 10"/>
</dbReference>
<keyword evidence="2" id="KW-1185">Reference proteome</keyword>
<organism evidence="1 2">
    <name type="scientific">Solanum commersonii</name>
    <name type="common">Commerson's wild potato</name>
    <name type="synonym">Commerson's nightshade</name>
    <dbReference type="NCBI Taxonomy" id="4109"/>
    <lineage>
        <taxon>Eukaryota</taxon>
        <taxon>Viridiplantae</taxon>
        <taxon>Streptophyta</taxon>
        <taxon>Embryophyta</taxon>
        <taxon>Tracheophyta</taxon>
        <taxon>Spermatophyta</taxon>
        <taxon>Magnoliopsida</taxon>
        <taxon>eudicotyledons</taxon>
        <taxon>Gunneridae</taxon>
        <taxon>Pentapetalae</taxon>
        <taxon>asterids</taxon>
        <taxon>lamiids</taxon>
        <taxon>Solanales</taxon>
        <taxon>Solanaceae</taxon>
        <taxon>Solanoideae</taxon>
        <taxon>Solaneae</taxon>
        <taxon>Solanum</taxon>
    </lineage>
</organism>
<gene>
    <name evidence="1" type="ORF">H5410_052970</name>
</gene>
<dbReference type="EMBL" id="JACXVP010000010">
    <property type="protein sequence ID" value="KAG5582343.1"/>
    <property type="molecule type" value="Genomic_DNA"/>
</dbReference>
<name>A0A9J5X3N4_SOLCO</name>
<dbReference type="AlphaFoldDB" id="A0A9J5X3N4"/>
<accession>A0A9J5X3N4</accession>
<evidence type="ECO:0000313" key="1">
    <source>
        <dbReference type="EMBL" id="KAG5582343.1"/>
    </source>
</evidence>
<protein>
    <submittedName>
        <fullName evidence="1">Uncharacterized protein</fullName>
    </submittedName>
</protein>
<comment type="caution">
    <text evidence="1">The sequence shown here is derived from an EMBL/GenBank/DDBJ whole genome shotgun (WGS) entry which is preliminary data.</text>
</comment>